<dbReference type="PANTHER" id="PTHR46268">
    <property type="entry name" value="STRESS RESPONSE PROTEIN NHAX"/>
    <property type="match status" value="1"/>
</dbReference>
<dbReference type="EMBL" id="FP565814">
    <property type="protein sequence ID" value="CBH23901.1"/>
    <property type="molecule type" value="Genomic_DNA"/>
</dbReference>
<name>D5H796_SALRM</name>
<evidence type="ECO:0000256" key="2">
    <source>
        <dbReference type="SAM" id="MobiDB-lite"/>
    </source>
</evidence>
<dbReference type="KEGG" id="srm:SRM_00980"/>
<dbReference type="InterPro" id="IPR006015">
    <property type="entry name" value="Universal_stress_UspA"/>
</dbReference>
<dbReference type="CDD" id="cd00293">
    <property type="entry name" value="USP-like"/>
    <property type="match status" value="2"/>
</dbReference>
<dbReference type="AlphaFoldDB" id="D5H796"/>
<dbReference type="Pfam" id="PF00582">
    <property type="entry name" value="Usp"/>
    <property type="match status" value="2"/>
</dbReference>
<gene>
    <name evidence="4" type="primary">usp</name>
    <name evidence="4" type="ordered locus">SRM_00980</name>
</gene>
<dbReference type="SUPFAM" id="SSF52402">
    <property type="entry name" value="Adenine nucleotide alpha hydrolases-like"/>
    <property type="match status" value="2"/>
</dbReference>
<organism evidence="4 5">
    <name type="scientific">Salinibacter ruber (strain M8)</name>
    <dbReference type="NCBI Taxonomy" id="761659"/>
    <lineage>
        <taxon>Bacteria</taxon>
        <taxon>Pseudomonadati</taxon>
        <taxon>Rhodothermota</taxon>
        <taxon>Rhodothermia</taxon>
        <taxon>Rhodothermales</taxon>
        <taxon>Salinibacteraceae</taxon>
        <taxon>Salinibacter</taxon>
    </lineage>
</organism>
<protein>
    <submittedName>
        <fullName evidence="4">Universal stress protein Usp</fullName>
    </submittedName>
</protein>
<dbReference type="Gene3D" id="3.40.50.620">
    <property type="entry name" value="HUPs"/>
    <property type="match status" value="2"/>
</dbReference>
<feature type="region of interest" description="Disordered" evidence="2">
    <location>
        <begin position="1"/>
        <end position="101"/>
    </location>
</feature>
<evidence type="ECO:0000313" key="5">
    <source>
        <dbReference type="Proteomes" id="UP000000933"/>
    </source>
</evidence>
<dbReference type="PRINTS" id="PR01438">
    <property type="entry name" value="UNVRSLSTRESS"/>
</dbReference>
<feature type="compositionally biased region" description="Low complexity" evidence="2">
    <location>
        <begin position="16"/>
        <end position="27"/>
    </location>
</feature>
<dbReference type="PANTHER" id="PTHR46268:SF6">
    <property type="entry name" value="UNIVERSAL STRESS PROTEIN UP12"/>
    <property type="match status" value="1"/>
</dbReference>
<proteinExistence type="inferred from homology"/>
<comment type="similarity">
    <text evidence="1">Belongs to the universal stress protein A family.</text>
</comment>
<dbReference type="InterPro" id="IPR014729">
    <property type="entry name" value="Rossmann-like_a/b/a_fold"/>
</dbReference>
<dbReference type="InterPro" id="IPR006016">
    <property type="entry name" value="UspA"/>
</dbReference>
<evidence type="ECO:0000259" key="3">
    <source>
        <dbReference type="Pfam" id="PF00582"/>
    </source>
</evidence>
<feature type="domain" description="UspA" evidence="3">
    <location>
        <begin position="121"/>
        <end position="252"/>
    </location>
</feature>
<sequence length="416" mass="44065">MRRGRVPGKRDDESHAPAAASAVSTPPKRGAAAKYITVGTEGAGLRSRSAWHRRPWAPEWPGGQKAAEGTQRGPEPNGAHVVFANAGGQSPSLRSGGGARASRGARPNLISCIHRAMLVVNRILVPHDFTPASARVLPHGLALAAKMKARFYVLHVTDRSDAPYPARDLPAVRETLQRTEAVSEEALRAVHIEGVSRSDGGVAETIHRFADEEEIDLIALGTRGRQGARRLLLGSVGETVIRRAKRPVLALRGKGVGAPPVPGMLDRILVPVDFSENAREAARVAAEWARVFDAQVDLLHVVTGSSASPTEPAPSVSDEEHVGPEKKARRALATMGRGLGALGVPVTVHVRTGAAASTIAAFAEAEETDAIVMSTRGRTGLERFLLGSVAEAVIRHVPCPVLTVRTYGRSIRALAD</sequence>
<reference evidence="4 5" key="1">
    <citation type="journal article" date="2010" name="ISME J.">
        <title>Fine-scale evolution: genomic, phenotypic and ecological differentiation in two coexisting Salinibacter ruber strains.</title>
        <authorList>
            <person name="Pena A."/>
            <person name="Teeling H."/>
            <person name="Huerta-Cepas J."/>
            <person name="Santos F."/>
            <person name="Yarza P."/>
            <person name="Brito-Echeverria J."/>
            <person name="Lucio M."/>
            <person name="Schmitt-Kopplin P."/>
            <person name="Meseguer I."/>
            <person name="Schenowitz C."/>
            <person name="Dossat C."/>
            <person name="Barbe V."/>
            <person name="Dopazo J."/>
            <person name="Rossello-Mora R."/>
            <person name="Schuler M."/>
            <person name="Glockner F.O."/>
            <person name="Amann R."/>
            <person name="Gabaldon T."/>
            <person name="Anton J."/>
        </authorList>
    </citation>
    <scope>NUCLEOTIDE SEQUENCE [LARGE SCALE GENOMIC DNA]</scope>
    <source>
        <strain evidence="4 5">M8</strain>
    </source>
</reference>
<dbReference type="Proteomes" id="UP000000933">
    <property type="component" value="Chromosome"/>
</dbReference>
<dbReference type="HOGENOM" id="CLU_049301_2_1_10"/>
<accession>D5H796</accession>
<feature type="domain" description="UspA" evidence="3">
    <location>
        <begin position="264"/>
        <end position="405"/>
    </location>
</feature>
<feature type="region of interest" description="Disordered" evidence="2">
    <location>
        <begin position="305"/>
        <end position="324"/>
    </location>
</feature>
<evidence type="ECO:0000256" key="1">
    <source>
        <dbReference type="ARBA" id="ARBA00008791"/>
    </source>
</evidence>
<evidence type="ECO:0000313" key="4">
    <source>
        <dbReference type="EMBL" id="CBH23901.1"/>
    </source>
</evidence>
<reference evidence="5" key="2">
    <citation type="submission" date="2010-04" db="EMBL/GenBank/DDBJ databases">
        <title>Genome sequence of Salinibacter ruber M8.</title>
        <authorList>
            <consortium name="Genoscope"/>
        </authorList>
    </citation>
    <scope>NUCLEOTIDE SEQUENCE [LARGE SCALE GENOMIC DNA]</scope>
    <source>
        <strain evidence="5">M8</strain>
    </source>
</reference>